<evidence type="ECO:0000313" key="6">
    <source>
        <dbReference type="EMBL" id="EEB08613.2"/>
    </source>
</evidence>
<evidence type="ECO:0000313" key="7">
    <source>
        <dbReference type="JaponicusDB" id="SJAG_03776"/>
    </source>
</evidence>
<dbReference type="STRING" id="402676.B6K509"/>
<proteinExistence type="predicted"/>
<sequence>MEANKVNSEMGTNTQTKQKKQQLNERYDSKRAQGVMSKQKQLLGDDFEMYTTMVTDFLIGQANRNELNKYLKKFLKNPKFVKLHNTLILEILKSLRNRTEKIKTDVVWVKRKKSDAFLLTHNRFVAFDNKQALTLKKIILSFNAKDRARIKAAIEDNRNITPLPSIPSESWVAKLPKIPVSQDKLNSVFVNDIKAGYVAPLSSETLELPDQDVLKTRITAIALENGLLGGIQKDVPAIILAGLESHLKNLFAKCLSIVNKNLRQTSEDEAPRIGIHDINLAWQVEPHALIEPFMHPRRLQCLVNKRNATDEAKIIEEVPVHSPSSSQSERWQVAKVLDEVLSVKMP</sequence>
<organism evidence="6 8">
    <name type="scientific">Schizosaccharomyces japonicus (strain yFS275 / FY16936)</name>
    <name type="common">Fission yeast</name>
    <dbReference type="NCBI Taxonomy" id="402676"/>
    <lineage>
        <taxon>Eukaryota</taxon>
        <taxon>Fungi</taxon>
        <taxon>Dikarya</taxon>
        <taxon>Ascomycota</taxon>
        <taxon>Taphrinomycotina</taxon>
        <taxon>Schizosaccharomycetes</taxon>
        <taxon>Schizosaccharomycetales</taxon>
        <taxon>Schizosaccharomycetaceae</taxon>
        <taxon>Schizosaccharomyces</taxon>
    </lineage>
</organism>
<evidence type="ECO:0000256" key="1">
    <source>
        <dbReference type="ARBA" id="ARBA00004123"/>
    </source>
</evidence>
<evidence type="ECO:0000313" key="8">
    <source>
        <dbReference type="Proteomes" id="UP000001744"/>
    </source>
</evidence>
<dbReference type="GO" id="GO:0005634">
    <property type="term" value="C:nucleus"/>
    <property type="evidence" value="ECO:0007669"/>
    <property type="project" value="UniProtKB-SubCell"/>
</dbReference>
<protein>
    <submittedName>
        <fullName evidence="6">SAGA complex subunit Hfi1</fullName>
    </submittedName>
</protein>
<feature type="compositionally biased region" description="Polar residues" evidence="5">
    <location>
        <begin position="1"/>
        <end position="11"/>
    </location>
</feature>
<dbReference type="EMBL" id="KE651167">
    <property type="protein sequence ID" value="EEB08613.2"/>
    <property type="molecule type" value="Genomic_DNA"/>
</dbReference>
<feature type="region of interest" description="Disordered" evidence="5">
    <location>
        <begin position="1"/>
        <end position="33"/>
    </location>
</feature>
<gene>
    <name evidence="7" type="primary">hfi1</name>
    <name evidence="6" type="ORF">SJAG_03776</name>
</gene>
<keyword evidence="3" id="KW-0804">Transcription</keyword>
<dbReference type="HOGENOM" id="CLU_802061_0_0_1"/>
<dbReference type="JaponicusDB" id="SJAG_03776">
    <property type="gene designation" value="hfi1"/>
</dbReference>
<reference evidence="6 8" key="1">
    <citation type="journal article" date="2011" name="Science">
        <title>Comparative functional genomics of the fission yeasts.</title>
        <authorList>
            <person name="Rhind N."/>
            <person name="Chen Z."/>
            <person name="Yassour M."/>
            <person name="Thompson D.A."/>
            <person name="Haas B.J."/>
            <person name="Habib N."/>
            <person name="Wapinski I."/>
            <person name="Roy S."/>
            <person name="Lin M.F."/>
            <person name="Heiman D.I."/>
            <person name="Young S.K."/>
            <person name="Furuya K."/>
            <person name="Guo Y."/>
            <person name="Pidoux A."/>
            <person name="Chen H.M."/>
            <person name="Robbertse B."/>
            <person name="Goldberg J.M."/>
            <person name="Aoki K."/>
            <person name="Bayne E.H."/>
            <person name="Berlin A.M."/>
            <person name="Desjardins C.A."/>
            <person name="Dobbs E."/>
            <person name="Dukaj L."/>
            <person name="Fan L."/>
            <person name="FitzGerald M.G."/>
            <person name="French C."/>
            <person name="Gujja S."/>
            <person name="Hansen K."/>
            <person name="Keifenheim D."/>
            <person name="Levin J.Z."/>
            <person name="Mosher R.A."/>
            <person name="Mueller C.A."/>
            <person name="Pfiffner J."/>
            <person name="Priest M."/>
            <person name="Russ C."/>
            <person name="Smialowska A."/>
            <person name="Swoboda P."/>
            <person name="Sykes S.M."/>
            <person name="Vaughn M."/>
            <person name="Vengrova S."/>
            <person name="Yoder R."/>
            <person name="Zeng Q."/>
            <person name="Allshire R."/>
            <person name="Baulcombe D."/>
            <person name="Birren B.W."/>
            <person name="Brown W."/>
            <person name="Ekwall K."/>
            <person name="Kellis M."/>
            <person name="Leatherwood J."/>
            <person name="Levin H."/>
            <person name="Margalit H."/>
            <person name="Martienssen R."/>
            <person name="Nieduszynski C.A."/>
            <person name="Spatafora J.W."/>
            <person name="Friedman N."/>
            <person name="Dalgaard J.Z."/>
            <person name="Baumann P."/>
            <person name="Niki H."/>
            <person name="Regev A."/>
            <person name="Nusbaum C."/>
        </authorList>
    </citation>
    <scope>NUCLEOTIDE SEQUENCE [LARGE SCALE GENOMIC DNA]</scope>
    <source>
        <strain evidence="8">yFS275 / FY16936</strain>
    </source>
</reference>
<dbReference type="Pfam" id="PF12767">
    <property type="entry name" value="SAGA-Tad1"/>
    <property type="match status" value="1"/>
</dbReference>
<evidence type="ECO:0000256" key="4">
    <source>
        <dbReference type="ARBA" id="ARBA00023242"/>
    </source>
</evidence>
<dbReference type="VEuPathDB" id="FungiDB:SJAG_03776"/>
<name>B6K509_SCHJY</name>
<keyword evidence="8" id="KW-1185">Reference proteome</keyword>
<dbReference type="eggNOG" id="ENOG502RX84">
    <property type="taxonomic scope" value="Eukaryota"/>
</dbReference>
<keyword evidence="2" id="KW-0805">Transcription regulation</keyword>
<evidence type="ECO:0000256" key="2">
    <source>
        <dbReference type="ARBA" id="ARBA00023015"/>
    </source>
</evidence>
<dbReference type="GO" id="GO:0006357">
    <property type="term" value="P:regulation of transcription by RNA polymerase II"/>
    <property type="evidence" value="ECO:0000318"/>
    <property type="project" value="GO_Central"/>
</dbReference>
<dbReference type="PANTHER" id="PTHR21277:SF5">
    <property type="entry name" value="TRANSCRIPTIONAL ADAPTER 1"/>
    <property type="match status" value="1"/>
</dbReference>
<dbReference type="GO" id="GO:0000124">
    <property type="term" value="C:SAGA complex"/>
    <property type="evidence" value="ECO:0000318"/>
    <property type="project" value="GO_Central"/>
</dbReference>
<dbReference type="RefSeq" id="XP_002174906.2">
    <property type="nucleotide sequence ID" value="XM_002174870.2"/>
</dbReference>
<dbReference type="CDD" id="cd22933">
    <property type="entry name" value="HFD_HFI1"/>
    <property type="match status" value="1"/>
</dbReference>
<evidence type="ECO:0000256" key="3">
    <source>
        <dbReference type="ARBA" id="ARBA00023163"/>
    </source>
</evidence>
<feature type="compositionally biased region" description="Basic and acidic residues" evidence="5">
    <location>
        <begin position="22"/>
        <end position="31"/>
    </location>
</feature>
<evidence type="ECO:0000256" key="5">
    <source>
        <dbReference type="SAM" id="MobiDB-lite"/>
    </source>
</evidence>
<dbReference type="OMA" id="MLVEEYP"/>
<dbReference type="Proteomes" id="UP000001744">
    <property type="component" value="Unassembled WGS sequence"/>
</dbReference>
<dbReference type="PANTHER" id="PTHR21277">
    <property type="entry name" value="TRANSCRIPTIONAL ADAPTER 1"/>
    <property type="match status" value="1"/>
</dbReference>
<dbReference type="GeneID" id="7050418"/>
<comment type="subcellular location">
    <subcellularLocation>
        <location evidence="1">Nucleus</location>
    </subcellularLocation>
</comment>
<accession>B6K509</accession>
<keyword evidence="4" id="KW-0539">Nucleus</keyword>
<dbReference type="AlphaFoldDB" id="B6K509"/>
<dbReference type="GO" id="GO:0003713">
    <property type="term" value="F:transcription coactivator activity"/>
    <property type="evidence" value="ECO:0000318"/>
    <property type="project" value="GO_Central"/>
</dbReference>
<dbReference type="InterPro" id="IPR024738">
    <property type="entry name" value="Hfi1/Tada1"/>
</dbReference>